<accession>A0A931H2P3</accession>
<evidence type="ECO:0000313" key="3">
    <source>
        <dbReference type="EMBL" id="MBG9387471.1"/>
    </source>
</evidence>
<dbReference type="AlphaFoldDB" id="A0A931H2P3"/>
<proteinExistence type="predicted"/>
<evidence type="ECO:0000313" key="4">
    <source>
        <dbReference type="Proteomes" id="UP000651050"/>
    </source>
</evidence>
<dbReference type="GO" id="GO:0019605">
    <property type="term" value="P:butyrate metabolic process"/>
    <property type="evidence" value="ECO:0007669"/>
    <property type="project" value="InterPro"/>
</dbReference>
<name>A0A931H2P3_9BURK</name>
<organism evidence="3 4">
    <name type="scientific">Caenimonas aquaedulcis</name>
    <dbReference type="NCBI Taxonomy" id="2793270"/>
    <lineage>
        <taxon>Bacteria</taxon>
        <taxon>Pseudomonadati</taxon>
        <taxon>Pseudomonadota</taxon>
        <taxon>Betaproteobacteria</taxon>
        <taxon>Burkholderiales</taxon>
        <taxon>Comamonadaceae</taxon>
        <taxon>Caenimonas</taxon>
    </lineage>
</organism>
<gene>
    <name evidence="3" type="ORF">I5803_05545</name>
</gene>
<sequence>MKKTTKLNRATTRIASVSALSAAALVACGGGGGDSAGNVLPEGVTPVSVTTYSATTVGSGATAATQDLLTGGIGKTGLGAAAAPAYADAANPTALELRRNALYSNYRGILDASAGGGYGTFYGPNVTVTGAVTTGEGLIPGREYVAVLDDGTGRKRVTMAVQVPDSFDIANPCIVLGPSSGSRGVYGAIGTAGEWGLKHGCAVALTDAGKGMGLYDMTDDTVNRIDGTRATRAAAGSLSHFAANITDAARAAYNALFPNRLALKQVHSQMNPEKDWGTDTLAAAKYALYVLNDRYGTAEIPVRFSAANTLVIAGSASNGGAAVIHAAEQDTTGLIDGVVATEPVTEMPTAAGYGIQFNGVAVTGYGRTLADYVTYGNLYQPCAALAAPAALTETGSFFNYMGFAGMTARATARCDGLAAKGLVSGADTAARSLDALNKLRNFGWTPDNDQMHNAHYGLGNGPILAAMYPVMYGKFSVTDNVCNTSFAQVDATGNVIAPLATKALSFATGNGTANGAPASVVYNNAVGGAKAWQFAVSPSTGVADFGLDNALCQRALVTGTDPVTGAALTASSTPTAAQSAAVQAGIAEVLLNGNMRGKPAIIVAGRSDALVPVNNNARAYTAYNRVVEGAASKLRYIEVTNAQHFDTFNSLPGWDTRFVSLHPYFNQAMDAMYANLKNGAPLPASQVVHTSPRGGTNGAAPAATAANLPPISASPAAANQIGFSGTSLAVPN</sequence>
<dbReference type="RefSeq" id="WP_196985393.1">
    <property type="nucleotide sequence ID" value="NZ_JADWYS010000001.1"/>
</dbReference>
<dbReference type="Pfam" id="PF10605">
    <property type="entry name" value="3HBOH"/>
    <property type="match status" value="1"/>
</dbReference>
<protein>
    <submittedName>
        <fullName evidence="3">Hydrogenase</fullName>
    </submittedName>
</protein>
<dbReference type="GO" id="GO:0005615">
    <property type="term" value="C:extracellular space"/>
    <property type="evidence" value="ECO:0007669"/>
    <property type="project" value="InterPro"/>
</dbReference>
<feature type="chain" id="PRO_5036920536" evidence="2">
    <location>
        <begin position="30"/>
        <end position="732"/>
    </location>
</feature>
<comment type="caution">
    <text evidence="3">The sequence shown here is derived from an EMBL/GenBank/DDBJ whole genome shotgun (WGS) entry which is preliminary data.</text>
</comment>
<evidence type="ECO:0000256" key="2">
    <source>
        <dbReference type="SAM" id="SignalP"/>
    </source>
</evidence>
<dbReference type="GO" id="GO:0047989">
    <property type="term" value="F:hydroxybutyrate-dimer hydrolase activity"/>
    <property type="evidence" value="ECO:0007669"/>
    <property type="project" value="InterPro"/>
</dbReference>
<keyword evidence="4" id="KW-1185">Reference proteome</keyword>
<dbReference type="PROSITE" id="PS51257">
    <property type="entry name" value="PROKAR_LIPOPROTEIN"/>
    <property type="match status" value="1"/>
</dbReference>
<dbReference type="InterPro" id="IPR016582">
    <property type="entry name" value="OHBut_olig_hydro_put"/>
</dbReference>
<dbReference type="EMBL" id="JADWYS010000001">
    <property type="protein sequence ID" value="MBG9387471.1"/>
    <property type="molecule type" value="Genomic_DNA"/>
</dbReference>
<evidence type="ECO:0000256" key="1">
    <source>
        <dbReference type="ARBA" id="ARBA00022801"/>
    </source>
</evidence>
<dbReference type="Proteomes" id="UP000651050">
    <property type="component" value="Unassembled WGS sequence"/>
</dbReference>
<keyword evidence="1" id="KW-0378">Hydrolase</keyword>
<keyword evidence="2" id="KW-0732">Signal</keyword>
<dbReference type="PIRSF" id="PIRSF011409">
    <property type="entry name" value="HObutyrate_olig_hydrol"/>
    <property type="match status" value="1"/>
</dbReference>
<reference evidence="3" key="1">
    <citation type="submission" date="2020-11" db="EMBL/GenBank/DDBJ databases">
        <title>Bacterial whole genome sequence for Caenimonas sp. DR4.4.</title>
        <authorList>
            <person name="Le V."/>
            <person name="Ko S.-R."/>
            <person name="Ahn C.-Y."/>
            <person name="Oh H.-M."/>
        </authorList>
    </citation>
    <scope>NUCLEOTIDE SEQUENCE</scope>
    <source>
        <strain evidence="3">DR4.4</strain>
    </source>
</reference>
<feature type="signal peptide" evidence="2">
    <location>
        <begin position="1"/>
        <end position="29"/>
    </location>
</feature>